<organism evidence="3 4">
    <name type="scientific">Roseiconus lacunae</name>
    <dbReference type="NCBI Taxonomy" id="2605694"/>
    <lineage>
        <taxon>Bacteria</taxon>
        <taxon>Pseudomonadati</taxon>
        <taxon>Planctomycetota</taxon>
        <taxon>Planctomycetia</taxon>
        <taxon>Pirellulales</taxon>
        <taxon>Pirellulaceae</taxon>
        <taxon>Roseiconus</taxon>
    </lineage>
</organism>
<keyword evidence="1" id="KW-0378">Hydrolase</keyword>
<evidence type="ECO:0000313" key="4">
    <source>
        <dbReference type="Proteomes" id="UP001239462"/>
    </source>
</evidence>
<dbReference type="Pfam" id="PF07687">
    <property type="entry name" value="M20_dimer"/>
    <property type="match status" value="1"/>
</dbReference>
<keyword evidence="4" id="KW-1185">Reference proteome</keyword>
<name>A0ABT7PJN8_9BACT</name>
<reference evidence="3 4" key="1">
    <citation type="submission" date="2023-06" db="EMBL/GenBank/DDBJ databases">
        <title>Roseiconus lacunae JC819 isolated from Gulf of Mannar region, Tamil Nadu.</title>
        <authorList>
            <person name="Pk S."/>
            <person name="Ch S."/>
            <person name="Ch V.R."/>
        </authorList>
    </citation>
    <scope>NUCLEOTIDE SEQUENCE [LARGE SCALE GENOMIC DNA]</scope>
    <source>
        <strain evidence="3 4">JC819</strain>
    </source>
</reference>
<proteinExistence type="predicted"/>
<evidence type="ECO:0000259" key="2">
    <source>
        <dbReference type="Pfam" id="PF07687"/>
    </source>
</evidence>
<dbReference type="InterPro" id="IPR002933">
    <property type="entry name" value="Peptidase_M20"/>
</dbReference>
<dbReference type="InterPro" id="IPR017439">
    <property type="entry name" value="Amidohydrolase"/>
</dbReference>
<dbReference type="SUPFAM" id="SSF55031">
    <property type="entry name" value="Bacterial exopeptidase dimerisation domain"/>
    <property type="match status" value="1"/>
</dbReference>
<dbReference type="Proteomes" id="UP001239462">
    <property type="component" value="Unassembled WGS sequence"/>
</dbReference>
<dbReference type="PANTHER" id="PTHR11014">
    <property type="entry name" value="PEPTIDASE M20 FAMILY MEMBER"/>
    <property type="match status" value="1"/>
</dbReference>
<protein>
    <submittedName>
        <fullName evidence="3">Amidohydrolase</fullName>
    </submittedName>
</protein>
<dbReference type="PIRSF" id="PIRSF005962">
    <property type="entry name" value="Pept_M20D_amidohydro"/>
    <property type="match status" value="1"/>
</dbReference>
<feature type="domain" description="Peptidase M20 dimerisation" evidence="2">
    <location>
        <begin position="205"/>
        <end position="298"/>
    </location>
</feature>
<dbReference type="Pfam" id="PF01546">
    <property type="entry name" value="Peptidase_M20"/>
    <property type="match status" value="1"/>
</dbReference>
<dbReference type="InterPro" id="IPR036264">
    <property type="entry name" value="Bact_exopeptidase_dim_dom"/>
</dbReference>
<dbReference type="PANTHER" id="PTHR11014:SF63">
    <property type="entry name" value="METALLOPEPTIDASE, PUTATIVE (AFU_ORTHOLOGUE AFUA_6G09600)-RELATED"/>
    <property type="match status" value="1"/>
</dbReference>
<dbReference type="InterPro" id="IPR011650">
    <property type="entry name" value="Peptidase_M20_dimer"/>
</dbReference>
<dbReference type="Gene3D" id="3.30.70.360">
    <property type="match status" value="1"/>
</dbReference>
<dbReference type="RefSeq" id="WP_289164117.1">
    <property type="nucleotide sequence ID" value="NZ_JASZZN010000009.1"/>
</dbReference>
<sequence length="411" mass="44672">MNLPTEKKTTPWLEEIHTLSAKYHEDWIALRRYLHQHPELSGEETLTTNELKSRLCALQLPVRLAGDSRGLTADLVTDSSLADEPRLAIRGDIDGLPIQDEKMVPYRSCKAGVMHACGHDVHATVVVAAMQILKEMDKSGTLPWPIAVRAVLQPAEEISEGALHMIHHKALSDVDAIIALHVDPTRQVGCIGIREGALTAACDQFEIQIQGQGGHGARPHLAKDPIEACVSLIEALYRRINRAIDPHHTVVISIGTVQAGHSANVIPDTATASGTLRTLHPSARRKALETIDVICESVKQEFGVDVRLKWGTTAPAVINDKKLVGLIHDAIVDTLNPGAVEWIDVPSMGSEDFSFYLEHVPGAMFRLGVSGSQVGAAPLHTGTFDIDEQAIAHAAKLFASTAIRYFDPARR</sequence>
<comment type="caution">
    <text evidence="3">The sequence shown here is derived from an EMBL/GenBank/DDBJ whole genome shotgun (WGS) entry which is preliminary data.</text>
</comment>
<dbReference type="NCBIfam" id="TIGR01891">
    <property type="entry name" value="amidohydrolases"/>
    <property type="match status" value="1"/>
</dbReference>
<evidence type="ECO:0000256" key="1">
    <source>
        <dbReference type="ARBA" id="ARBA00022801"/>
    </source>
</evidence>
<dbReference type="SUPFAM" id="SSF53187">
    <property type="entry name" value="Zn-dependent exopeptidases"/>
    <property type="match status" value="1"/>
</dbReference>
<evidence type="ECO:0000313" key="3">
    <source>
        <dbReference type="EMBL" id="MDM4016481.1"/>
    </source>
</evidence>
<accession>A0ABT7PJN8</accession>
<gene>
    <name evidence="3" type="ORF">QTN89_13640</name>
</gene>
<dbReference type="Gene3D" id="3.40.630.10">
    <property type="entry name" value="Zn peptidases"/>
    <property type="match status" value="1"/>
</dbReference>
<dbReference type="EMBL" id="JASZZN010000009">
    <property type="protein sequence ID" value="MDM4016481.1"/>
    <property type="molecule type" value="Genomic_DNA"/>
</dbReference>